<keyword evidence="4" id="KW-1185">Reference proteome</keyword>
<dbReference type="AlphaFoldDB" id="A0A418SN83"/>
<proteinExistence type="predicted"/>
<protein>
    <recommendedName>
        <fullName evidence="5">Bacterial CdiA-CT RNAse A domain-containing protein</fullName>
    </recommendedName>
</protein>
<evidence type="ECO:0000256" key="1">
    <source>
        <dbReference type="SAM" id="MobiDB-lite"/>
    </source>
</evidence>
<keyword evidence="2" id="KW-0812">Transmembrane</keyword>
<feature type="region of interest" description="Disordered" evidence="1">
    <location>
        <begin position="1"/>
        <end position="23"/>
    </location>
</feature>
<gene>
    <name evidence="3" type="ORF">D3P04_19870</name>
</gene>
<evidence type="ECO:0000256" key="2">
    <source>
        <dbReference type="SAM" id="Phobius"/>
    </source>
</evidence>
<keyword evidence="2" id="KW-0472">Membrane</keyword>
<reference evidence="4" key="1">
    <citation type="submission" date="2018-09" db="EMBL/GenBank/DDBJ databases">
        <title>Acidovorax cavernicola nov. sp. isolated from Gruta de las Maravillas (Aracena, Spain).</title>
        <authorList>
            <person name="Jurado V."/>
            <person name="Gutierrez-Patricio S."/>
            <person name="Gonzalez-Pimentel J.L."/>
            <person name="Miller A.Z."/>
            <person name="Laiz L."/>
            <person name="Saiz-Jimenez C."/>
        </authorList>
    </citation>
    <scope>NUCLEOTIDE SEQUENCE [LARGE SCALE GENOMIC DNA]</scope>
    <source>
        <strain evidence="4">1011MAR3C25</strain>
    </source>
</reference>
<comment type="caution">
    <text evidence="3">The sequence shown here is derived from an EMBL/GenBank/DDBJ whole genome shotgun (WGS) entry which is preliminary data.</text>
</comment>
<dbReference type="RefSeq" id="WP_119751622.1">
    <property type="nucleotide sequence ID" value="NZ_QZCG01000016.1"/>
</dbReference>
<evidence type="ECO:0000313" key="3">
    <source>
        <dbReference type="EMBL" id="RJE82393.1"/>
    </source>
</evidence>
<feature type="compositionally biased region" description="Polar residues" evidence="1">
    <location>
        <begin position="1"/>
        <end position="10"/>
    </location>
</feature>
<feature type="transmembrane region" description="Helical" evidence="2">
    <location>
        <begin position="346"/>
        <end position="369"/>
    </location>
</feature>
<dbReference type="OrthoDB" id="7766386at2"/>
<evidence type="ECO:0000313" key="4">
    <source>
        <dbReference type="Proteomes" id="UP000284202"/>
    </source>
</evidence>
<name>A0A418SN83_9RHOB</name>
<keyword evidence="2" id="KW-1133">Transmembrane helix</keyword>
<evidence type="ECO:0008006" key="5">
    <source>
        <dbReference type="Google" id="ProtNLM"/>
    </source>
</evidence>
<dbReference type="EMBL" id="QZCG01000016">
    <property type="protein sequence ID" value="RJE82393.1"/>
    <property type="molecule type" value="Genomic_DNA"/>
</dbReference>
<sequence>MSLTPDQITARSEHTGLANAGEMGSECRPCARAAGVQFFYDDPLQTPITDLEIRLADASGATLIDGVKTEAPATRGAEDAAPGTGELRASLGGVRHGDVPVAAGALTAHTNPSQNIPAVIEDAWRIEQDIVAALGAFENSMKIKFQHYVDEWQKDGMIGAAADLGEGVMRGIGKWWDGEKDFWGTAWGALKSSVASIDAYIGQANEEGLPWWIPGASAVNLAGKLGRDLGSGIVAFFNDEGVVEFLSDLGEVMRGFLAGDIDRIIRSLQNLTGIEDLAGTLGEFGKMIREALADGVDWMRDMVEVLRRTPVLNLMVNTAMRCLLLMTPNFWAGVLGEGVGFIIPELLIWLIATIIAALSAGAGATMLAARCLRIASSLRNAIRGSHHVAKILSFLDEIKPIFDMIGDLAKKLRESIEEVGERIMDQAHRVVRSSRYWRQRLDELARQGHGPQRHEGDVTDRQLYDRVHKGIDPMTGTQWDGARKGPNGTLVLHKTGRHATKFNTPADYVRAYDEILKQPEYAAFAGGRKSSVAIEIQMSHIFGSTFRARIKGYSVASGTPGQRPLITATDFPNDTIVKAIFRKNENGQPYLLTMFPNF</sequence>
<organism evidence="3 4">
    <name type="scientific">Paracoccus onubensis</name>
    <dbReference type="NCBI Taxonomy" id="1675788"/>
    <lineage>
        <taxon>Bacteria</taxon>
        <taxon>Pseudomonadati</taxon>
        <taxon>Pseudomonadota</taxon>
        <taxon>Alphaproteobacteria</taxon>
        <taxon>Rhodobacterales</taxon>
        <taxon>Paracoccaceae</taxon>
        <taxon>Paracoccus</taxon>
    </lineage>
</organism>
<dbReference type="Proteomes" id="UP000284202">
    <property type="component" value="Unassembled WGS sequence"/>
</dbReference>
<accession>A0A418SN83</accession>